<dbReference type="GO" id="GO:0005737">
    <property type="term" value="C:cytoplasm"/>
    <property type="evidence" value="ECO:0007669"/>
    <property type="project" value="TreeGrafter"/>
</dbReference>
<dbReference type="GO" id="GO:0051726">
    <property type="term" value="P:regulation of cell cycle"/>
    <property type="evidence" value="ECO:0007669"/>
    <property type="project" value="TreeGrafter"/>
</dbReference>
<feature type="region of interest" description="Disordered" evidence="1">
    <location>
        <begin position="1"/>
        <end position="33"/>
    </location>
</feature>
<proteinExistence type="predicted"/>
<dbReference type="SMART" id="SM00238">
    <property type="entry name" value="BIR"/>
    <property type="match status" value="1"/>
</dbReference>
<dbReference type="Pfam" id="PF00653">
    <property type="entry name" value="BIR"/>
    <property type="match status" value="1"/>
</dbReference>
<dbReference type="Gene3D" id="1.10.1170.10">
    <property type="entry name" value="Inhibitor Of Apoptosis Protein (2mihbC-IAP-1), Chain A"/>
    <property type="match status" value="1"/>
</dbReference>
<accession>A0AAN9BK21</accession>
<evidence type="ECO:0000256" key="1">
    <source>
        <dbReference type="SAM" id="MobiDB-lite"/>
    </source>
</evidence>
<name>A0AAN9BK21_9CAEN</name>
<evidence type="ECO:0000313" key="3">
    <source>
        <dbReference type="Proteomes" id="UP001374579"/>
    </source>
</evidence>
<dbReference type="PANTHER" id="PTHR10044">
    <property type="entry name" value="INHIBITOR OF APOPTOSIS"/>
    <property type="match status" value="1"/>
</dbReference>
<gene>
    <name evidence="2" type="ORF">V1264_015619</name>
</gene>
<dbReference type="AlphaFoldDB" id="A0AAN9BK21"/>
<dbReference type="InterPro" id="IPR050784">
    <property type="entry name" value="IAP"/>
</dbReference>
<protein>
    <submittedName>
        <fullName evidence="2">Uncharacterized protein</fullName>
    </submittedName>
</protein>
<feature type="compositionally biased region" description="Polar residues" evidence="1">
    <location>
        <begin position="1"/>
        <end position="11"/>
    </location>
</feature>
<dbReference type="SUPFAM" id="SSF57924">
    <property type="entry name" value="Inhibitor of apoptosis (IAP) repeat"/>
    <property type="match status" value="1"/>
</dbReference>
<dbReference type="EMBL" id="JBAMIC010000004">
    <property type="protein sequence ID" value="KAK7107756.1"/>
    <property type="molecule type" value="Genomic_DNA"/>
</dbReference>
<organism evidence="2 3">
    <name type="scientific">Littorina saxatilis</name>
    <dbReference type="NCBI Taxonomy" id="31220"/>
    <lineage>
        <taxon>Eukaryota</taxon>
        <taxon>Metazoa</taxon>
        <taxon>Spiralia</taxon>
        <taxon>Lophotrochozoa</taxon>
        <taxon>Mollusca</taxon>
        <taxon>Gastropoda</taxon>
        <taxon>Caenogastropoda</taxon>
        <taxon>Littorinimorpha</taxon>
        <taxon>Littorinoidea</taxon>
        <taxon>Littorinidae</taxon>
        <taxon>Littorina</taxon>
    </lineage>
</organism>
<dbReference type="Proteomes" id="UP001374579">
    <property type="component" value="Unassembled WGS sequence"/>
</dbReference>
<dbReference type="GO" id="GO:0005634">
    <property type="term" value="C:nucleus"/>
    <property type="evidence" value="ECO:0007669"/>
    <property type="project" value="TreeGrafter"/>
</dbReference>
<dbReference type="PROSITE" id="PS50143">
    <property type="entry name" value="BIR_REPEAT_2"/>
    <property type="match status" value="1"/>
</dbReference>
<dbReference type="PANTHER" id="PTHR10044:SF139">
    <property type="entry name" value="DEATH-ASSOCIATED INHIBITOR OF APOPTOSIS 2"/>
    <property type="match status" value="1"/>
</dbReference>
<dbReference type="InterPro" id="IPR001370">
    <property type="entry name" value="BIR_rpt"/>
</dbReference>
<dbReference type="CDD" id="cd00022">
    <property type="entry name" value="BIR"/>
    <property type="match status" value="1"/>
</dbReference>
<evidence type="ECO:0000313" key="2">
    <source>
        <dbReference type="EMBL" id="KAK7107756.1"/>
    </source>
</evidence>
<reference evidence="2 3" key="1">
    <citation type="submission" date="2024-02" db="EMBL/GenBank/DDBJ databases">
        <title>Chromosome-scale genome assembly of the rough periwinkle Littorina saxatilis.</title>
        <authorList>
            <person name="De Jode A."/>
            <person name="Faria R."/>
            <person name="Formenti G."/>
            <person name="Sims Y."/>
            <person name="Smith T.P."/>
            <person name="Tracey A."/>
            <person name="Wood J.M.D."/>
            <person name="Zagrodzka Z.B."/>
            <person name="Johannesson K."/>
            <person name="Butlin R.K."/>
            <person name="Leder E.H."/>
        </authorList>
    </citation>
    <scope>NUCLEOTIDE SEQUENCE [LARGE SCALE GENOMIC DNA]</scope>
    <source>
        <strain evidence="2">Snail1</strain>
        <tissue evidence="2">Muscle</tissue>
    </source>
</reference>
<keyword evidence="3" id="KW-1185">Reference proteome</keyword>
<comment type="caution">
    <text evidence="2">The sequence shown here is derived from an EMBL/GenBank/DDBJ whole genome shotgun (WGS) entry which is preliminary data.</text>
</comment>
<sequence>MSNNQDSSRQVPDNAHLAQRLLDSSLQEDSPEDQIDGAVSASYLSSQLAQRDLRQTDNFEIIVLPIQEQGPKTTERSPARARSVPAFSPPAFLGHEVHAQPITNSVFNPSSVIRTSEEAYFDLRRAVKPEYASMDARLNSFDVTLMCGMPSPYQLAEAGFYHTEKSRHGVQCFYCGAVLQDWHVDDNPWVNHINARFSCEYVRHEKGEAFAYNPFGVTPNEEQ</sequence>